<dbReference type="CDD" id="cd06257">
    <property type="entry name" value="DnaJ"/>
    <property type="match status" value="1"/>
</dbReference>
<keyword evidence="2 13" id="KW-0436">Ligase</keyword>
<evidence type="ECO:0000256" key="5">
    <source>
        <dbReference type="ARBA" id="ARBA00022917"/>
    </source>
</evidence>
<dbReference type="InterPro" id="IPR036869">
    <property type="entry name" value="J_dom_sf"/>
</dbReference>
<evidence type="ECO:0000259" key="11">
    <source>
        <dbReference type="PROSITE" id="PS50862"/>
    </source>
</evidence>
<evidence type="ECO:0000256" key="4">
    <source>
        <dbReference type="ARBA" id="ARBA00022840"/>
    </source>
</evidence>
<keyword evidence="4" id="KW-0067">ATP-binding</keyword>
<dbReference type="GO" id="GO:0017101">
    <property type="term" value="C:aminoacyl-tRNA synthetase multienzyme complex"/>
    <property type="evidence" value="ECO:0007669"/>
    <property type="project" value="TreeGrafter"/>
</dbReference>
<dbReference type="PROSITE" id="PS50862">
    <property type="entry name" value="AA_TRNA_LIGASE_II"/>
    <property type="match status" value="1"/>
</dbReference>
<evidence type="ECO:0000256" key="6">
    <source>
        <dbReference type="ARBA" id="ARBA00023146"/>
    </source>
</evidence>
<feature type="compositionally biased region" description="Basic and acidic residues" evidence="10">
    <location>
        <begin position="416"/>
        <end position="431"/>
    </location>
</feature>
<protein>
    <recommendedName>
        <fullName evidence="1">proline--tRNA ligase</fullName>
        <ecNumber evidence="1">6.1.1.15</ecNumber>
    </recommendedName>
    <alternativeName>
        <fullName evidence="7">Prolyl-tRNA synthetase</fullName>
    </alternativeName>
</protein>
<dbReference type="OrthoDB" id="1350766at2759"/>
<dbReference type="GO" id="GO:0004827">
    <property type="term" value="F:proline-tRNA ligase activity"/>
    <property type="evidence" value="ECO:0007669"/>
    <property type="project" value="UniProtKB-EC"/>
</dbReference>
<dbReference type="EMBL" id="CAMXCT020000331">
    <property type="protein sequence ID" value="CAL1130632.1"/>
    <property type="molecule type" value="Genomic_DNA"/>
</dbReference>
<dbReference type="PANTHER" id="PTHR43382">
    <property type="entry name" value="PROLYL-TRNA SYNTHETASE"/>
    <property type="match status" value="1"/>
</dbReference>
<dbReference type="PRINTS" id="PR01046">
    <property type="entry name" value="TRNASYNTHPRO"/>
</dbReference>
<sequence>MIEYHDISGCYILRPWSFFIWEEISRWLDAGIKELGVENAYFPCFVSQEMLEAEQTHLEGFAPEVAWVTKSGTSQLQKPIALRPTSETIMYPYFAKWIRSHRDLPLKINQWANIVRWEFRQPTPFLRSREFLWQEGHTAHRSESEALQMVEAALELYARAYSELLAVPVIKGMKSEEEKFAGSVHSQTLEVFIPETGRGIQAATSHLLGQRFAEMFNIQFEDDLGQKHYVHQTSWGMTTRCLGISIMVHGDDKGLVLPPRVAPIQVILIPIASRKSADSGEEWPHRPGHRQWLMRILPGVALVGSRTGFFGARGWIKAARLRGLLVQTVALCPGEGMYPEIAAGVTPWASYEEIRAAFKRRVLETHPDKGGRACEFRQVMLAFERASVENTSEAEVKRGQKVKRSGFEGPSTKCARKAEPKSHRKTAEPSKKRSQGKYRGRNALIQRLHAYLRQLQRDDRKIAISQKLAERHRVALEGWIQTQFCPTAGTGRCGGSRVAAEETSEEAAPLALEDLPRTPKAPKVKAAKAARAPRQQPSKGIIARAGRVRLYQVIVVVNNIELLAGGTTELARAVDVHMALTKLKQRVLKTPSRWERLAEELECAMSEHDLVLKEQRISFRVHFPVHHWTGSGLRSPTYPIRELKEGMYLWRKLQMSRLQYSGLGAKKGGVFFQNSPLAVENAWNQISEIFVEIWVKAGCDEVKTRRRLEAMRQRHEARRKTHQLEEWNRQRMAKEEQRQRICDRQRLRMEERERRFLAREDRRAGQVALYTAKVFGKIERLLQTWDRMDS</sequence>
<gene>
    <name evidence="12" type="ORF">C1SCF055_LOCUS5410</name>
</gene>
<dbReference type="Pfam" id="PF00587">
    <property type="entry name" value="tRNA-synt_2b"/>
    <property type="match status" value="1"/>
</dbReference>
<feature type="region of interest" description="Disordered" evidence="10">
    <location>
        <begin position="394"/>
        <end position="440"/>
    </location>
</feature>
<keyword evidence="14" id="KW-1185">Reference proteome</keyword>
<reference evidence="12" key="1">
    <citation type="submission" date="2022-10" db="EMBL/GenBank/DDBJ databases">
        <authorList>
            <person name="Chen Y."/>
            <person name="Dougan E. K."/>
            <person name="Chan C."/>
            <person name="Rhodes N."/>
            <person name="Thang M."/>
        </authorList>
    </citation>
    <scope>NUCLEOTIDE SEQUENCE</scope>
</reference>
<dbReference type="InterPro" id="IPR033721">
    <property type="entry name" value="ProRS_core_arch_euk"/>
</dbReference>
<evidence type="ECO:0000256" key="3">
    <source>
        <dbReference type="ARBA" id="ARBA00022741"/>
    </source>
</evidence>
<evidence type="ECO:0000256" key="8">
    <source>
        <dbReference type="ARBA" id="ARBA00047671"/>
    </source>
</evidence>
<dbReference type="FunFam" id="3.30.930.10:FF:000037">
    <property type="entry name" value="Proline--tRNA ligase"/>
    <property type="match status" value="1"/>
</dbReference>
<dbReference type="InterPro" id="IPR002314">
    <property type="entry name" value="aa-tRNA-synt_IIb"/>
</dbReference>
<keyword evidence="5" id="KW-0648">Protein biosynthesis</keyword>
<name>A0A9P1FKF1_9DINO</name>
<dbReference type="InterPro" id="IPR001623">
    <property type="entry name" value="DnaJ_domain"/>
</dbReference>
<evidence type="ECO:0000313" key="12">
    <source>
        <dbReference type="EMBL" id="CAI3977257.1"/>
    </source>
</evidence>
<dbReference type="CDD" id="cd00778">
    <property type="entry name" value="ProRS_core_arch_euk"/>
    <property type="match status" value="1"/>
</dbReference>
<dbReference type="InterPro" id="IPR002316">
    <property type="entry name" value="Pro-tRNA-ligase_IIa"/>
</dbReference>
<keyword evidence="9" id="KW-0175">Coiled coil</keyword>
<dbReference type="Gene3D" id="1.10.287.110">
    <property type="entry name" value="DnaJ domain"/>
    <property type="match status" value="1"/>
</dbReference>
<dbReference type="Proteomes" id="UP001152797">
    <property type="component" value="Unassembled WGS sequence"/>
</dbReference>
<proteinExistence type="predicted"/>
<dbReference type="AlphaFoldDB" id="A0A9P1FKF1"/>
<evidence type="ECO:0000256" key="1">
    <source>
        <dbReference type="ARBA" id="ARBA00012831"/>
    </source>
</evidence>
<dbReference type="InterPro" id="IPR004499">
    <property type="entry name" value="Pro-tRNA-ligase_IIa_arc-type"/>
</dbReference>
<evidence type="ECO:0000256" key="9">
    <source>
        <dbReference type="SAM" id="Coils"/>
    </source>
</evidence>
<dbReference type="EMBL" id="CAMXCT010000331">
    <property type="protein sequence ID" value="CAI3977257.1"/>
    <property type="molecule type" value="Genomic_DNA"/>
</dbReference>
<comment type="catalytic activity">
    <reaction evidence="8">
        <text>tRNA(Pro) + L-proline + ATP = L-prolyl-tRNA(Pro) + AMP + diphosphate</text>
        <dbReference type="Rhea" id="RHEA:14305"/>
        <dbReference type="Rhea" id="RHEA-COMP:9700"/>
        <dbReference type="Rhea" id="RHEA-COMP:9702"/>
        <dbReference type="ChEBI" id="CHEBI:30616"/>
        <dbReference type="ChEBI" id="CHEBI:33019"/>
        <dbReference type="ChEBI" id="CHEBI:60039"/>
        <dbReference type="ChEBI" id="CHEBI:78442"/>
        <dbReference type="ChEBI" id="CHEBI:78532"/>
        <dbReference type="ChEBI" id="CHEBI:456215"/>
        <dbReference type="EC" id="6.1.1.15"/>
    </reaction>
</comment>
<evidence type="ECO:0000256" key="10">
    <source>
        <dbReference type="SAM" id="MobiDB-lite"/>
    </source>
</evidence>
<dbReference type="EC" id="6.1.1.15" evidence="1"/>
<dbReference type="SUPFAM" id="SSF55681">
    <property type="entry name" value="Class II aaRS and biotin synthetases"/>
    <property type="match status" value="1"/>
</dbReference>
<organism evidence="12">
    <name type="scientific">Cladocopium goreaui</name>
    <dbReference type="NCBI Taxonomy" id="2562237"/>
    <lineage>
        <taxon>Eukaryota</taxon>
        <taxon>Sar</taxon>
        <taxon>Alveolata</taxon>
        <taxon>Dinophyceae</taxon>
        <taxon>Suessiales</taxon>
        <taxon>Symbiodiniaceae</taxon>
        <taxon>Cladocopium</taxon>
    </lineage>
</organism>
<feature type="domain" description="Aminoacyl-transfer RNA synthetases class-II family profile" evidence="11">
    <location>
        <begin position="18"/>
        <end position="258"/>
    </location>
</feature>
<evidence type="ECO:0000313" key="14">
    <source>
        <dbReference type="Proteomes" id="UP001152797"/>
    </source>
</evidence>
<dbReference type="InterPro" id="IPR006195">
    <property type="entry name" value="aa-tRNA-synth_II"/>
</dbReference>
<reference evidence="13 14" key="2">
    <citation type="submission" date="2024-05" db="EMBL/GenBank/DDBJ databases">
        <authorList>
            <person name="Chen Y."/>
            <person name="Shah S."/>
            <person name="Dougan E. K."/>
            <person name="Thang M."/>
            <person name="Chan C."/>
        </authorList>
    </citation>
    <scope>NUCLEOTIDE SEQUENCE [LARGE SCALE GENOMIC DNA]</scope>
</reference>
<evidence type="ECO:0000256" key="7">
    <source>
        <dbReference type="ARBA" id="ARBA00029731"/>
    </source>
</evidence>
<feature type="coiled-coil region" evidence="9">
    <location>
        <begin position="705"/>
        <end position="744"/>
    </location>
</feature>
<dbReference type="PANTHER" id="PTHR43382:SF2">
    <property type="entry name" value="BIFUNCTIONAL GLUTAMATE_PROLINE--TRNA LIGASE"/>
    <property type="match status" value="1"/>
</dbReference>
<dbReference type="InterPro" id="IPR045864">
    <property type="entry name" value="aa-tRNA-synth_II/BPL/LPL"/>
</dbReference>
<evidence type="ECO:0000256" key="2">
    <source>
        <dbReference type="ARBA" id="ARBA00022598"/>
    </source>
</evidence>
<accession>A0A9P1FKF1</accession>
<keyword evidence="6" id="KW-0030">Aminoacyl-tRNA synthetase</keyword>
<dbReference type="GO" id="GO:0006433">
    <property type="term" value="P:prolyl-tRNA aminoacylation"/>
    <property type="evidence" value="ECO:0007669"/>
    <property type="project" value="InterPro"/>
</dbReference>
<dbReference type="GO" id="GO:0005524">
    <property type="term" value="F:ATP binding"/>
    <property type="evidence" value="ECO:0007669"/>
    <property type="project" value="UniProtKB-KW"/>
</dbReference>
<evidence type="ECO:0000313" key="13">
    <source>
        <dbReference type="EMBL" id="CAL4764569.1"/>
    </source>
</evidence>
<comment type="caution">
    <text evidence="12">The sequence shown here is derived from an EMBL/GenBank/DDBJ whole genome shotgun (WGS) entry which is preliminary data.</text>
</comment>
<dbReference type="EMBL" id="CAMXCT030000331">
    <property type="protein sequence ID" value="CAL4764569.1"/>
    <property type="molecule type" value="Genomic_DNA"/>
</dbReference>
<dbReference type="Gene3D" id="3.30.930.10">
    <property type="entry name" value="Bira Bifunctional Protein, Domain 2"/>
    <property type="match status" value="1"/>
</dbReference>
<dbReference type="GO" id="GO:0005737">
    <property type="term" value="C:cytoplasm"/>
    <property type="evidence" value="ECO:0007669"/>
    <property type="project" value="InterPro"/>
</dbReference>
<keyword evidence="3" id="KW-0547">Nucleotide-binding</keyword>
<dbReference type="SUPFAM" id="SSF46565">
    <property type="entry name" value="Chaperone J-domain"/>
    <property type="match status" value="1"/>
</dbReference>